<protein>
    <submittedName>
        <fullName evidence="4">Uncharacterized protein</fullName>
    </submittedName>
</protein>
<feature type="coiled-coil region" evidence="1">
    <location>
        <begin position="71"/>
        <end position="130"/>
    </location>
</feature>
<evidence type="ECO:0000256" key="3">
    <source>
        <dbReference type="SAM" id="Phobius"/>
    </source>
</evidence>
<dbReference type="PROSITE" id="PS51257">
    <property type="entry name" value="PROKAR_LIPOPROTEIN"/>
    <property type="match status" value="1"/>
</dbReference>
<evidence type="ECO:0000256" key="1">
    <source>
        <dbReference type="SAM" id="Coils"/>
    </source>
</evidence>
<organism evidence="4 5">
    <name type="scientific">Roseimaritima ulvae</name>
    <dbReference type="NCBI Taxonomy" id="980254"/>
    <lineage>
        <taxon>Bacteria</taxon>
        <taxon>Pseudomonadati</taxon>
        <taxon>Planctomycetota</taxon>
        <taxon>Planctomycetia</taxon>
        <taxon>Pirellulales</taxon>
        <taxon>Pirellulaceae</taxon>
        <taxon>Roseimaritima</taxon>
    </lineage>
</organism>
<keyword evidence="1" id="KW-0175">Coiled coil</keyword>
<feature type="region of interest" description="Disordered" evidence="2">
    <location>
        <begin position="483"/>
        <end position="504"/>
    </location>
</feature>
<keyword evidence="3" id="KW-0472">Membrane</keyword>
<keyword evidence="3" id="KW-1133">Transmembrane helix</keyword>
<sequence length="646" mass="72314">MLGCILRQAHHSIRTWVVNLGIGLIGFGCFGLAGLDQPRAFGQIDAEQRAELADRILAAKEGLDAAKLPDLEAAQAEVLQQLEALDDYLRQHTDDENRAAWFRYLNIAPLQQAIKQADNATQQRQLAEQLQLRMSRNLAGLDLPAMRRLRRSLRRLESAARFRRRDRTIEILAGQLDKLAARMREMQDVPEAEDAASLSVVLDLLDEAGQDDAVLSILRGKFSQPNIRLMIGEPLINRIASRSINRTQPVNDCILGTRVIGNATLIGSVQANLVPSYDTVRIQLSMMGNFTARNTGYNGPVSLNTLSHGNVMARRTLLVSEQGIQLEPTYAEAQLNTNIQRVNHRLRLVRKIASRRAAEQKPRAEQISVRKLQQQVGGEFDRETSRFAGRSLELPMNDIEKTFGRLDVSVPTRQMYASDSFVYVDLRQAEPDQVLALTTPPGLSSDTYIGAQFHESAIDNVASQVLAGRTMNREQIESLLDGLRSPEDEEKPLPEPFVTPPPMEDDQPIDAEALESFEIEFAGFRPLIFEARDDTLRVGVRGRRFSQASRELDRSVEITAVYKPTYFEDKVYLLRQGDVDVAFPGRGRLSVTQVAIKRNIQIAFRNAFPPAILNRPIELPLEEVGGLTIYPRTITARDGWLSVGLK</sequence>
<dbReference type="AlphaFoldDB" id="A0A5B9QNT6"/>
<dbReference type="RefSeq" id="WP_148080298.1">
    <property type="nucleotide sequence ID" value="NZ_CP042914.1"/>
</dbReference>
<evidence type="ECO:0000313" key="4">
    <source>
        <dbReference type="EMBL" id="QEG40767.1"/>
    </source>
</evidence>
<dbReference type="Proteomes" id="UP000325286">
    <property type="component" value="Chromosome"/>
</dbReference>
<evidence type="ECO:0000313" key="5">
    <source>
        <dbReference type="Proteomes" id="UP000325286"/>
    </source>
</evidence>
<dbReference type="OrthoDB" id="248057at2"/>
<dbReference type="EMBL" id="CP042914">
    <property type="protein sequence ID" value="QEG40767.1"/>
    <property type="molecule type" value="Genomic_DNA"/>
</dbReference>
<gene>
    <name evidence="4" type="ORF">UC8_27840</name>
</gene>
<keyword evidence="3" id="KW-0812">Transmembrane</keyword>
<keyword evidence="5" id="KW-1185">Reference proteome</keyword>
<reference evidence="4 5" key="1">
    <citation type="submission" date="2019-08" db="EMBL/GenBank/DDBJ databases">
        <title>Deep-cultivation of Planctomycetes and their phenomic and genomic characterization uncovers novel biology.</title>
        <authorList>
            <person name="Wiegand S."/>
            <person name="Jogler M."/>
            <person name="Boedeker C."/>
            <person name="Pinto D."/>
            <person name="Vollmers J."/>
            <person name="Rivas-Marin E."/>
            <person name="Kohn T."/>
            <person name="Peeters S.H."/>
            <person name="Heuer A."/>
            <person name="Rast P."/>
            <person name="Oberbeckmann S."/>
            <person name="Bunk B."/>
            <person name="Jeske O."/>
            <person name="Meyerdierks A."/>
            <person name="Storesund J.E."/>
            <person name="Kallscheuer N."/>
            <person name="Luecker S."/>
            <person name="Lage O.M."/>
            <person name="Pohl T."/>
            <person name="Merkel B.J."/>
            <person name="Hornburger P."/>
            <person name="Mueller R.-W."/>
            <person name="Bruemmer F."/>
            <person name="Labrenz M."/>
            <person name="Spormann A.M."/>
            <person name="Op den Camp H."/>
            <person name="Overmann J."/>
            <person name="Amann R."/>
            <person name="Jetten M.S.M."/>
            <person name="Mascher T."/>
            <person name="Medema M.H."/>
            <person name="Devos D.P."/>
            <person name="Kaster A.-K."/>
            <person name="Ovreas L."/>
            <person name="Rohde M."/>
            <person name="Galperin M.Y."/>
            <person name="Jogler C."/>
        </authorList>
    </citation>
    <scope>NUCLEOTIDE SEQUENCE [LARGE SCALE GENOMIC DNA]</scope>
    <source>
        <strain evidence="4 5">UC8</strain>
    </source>
</reference>
<name>A0A5B9QNT6_9BACT</name>
<feature type="transmembrane region" description="Helical" evidence="3">
    <location>
        <begin position="16"/>
        <end position="35"/>
    </location>
</feature>
<proteinExistence type="predicted"/>
<evidence type="ECO:0000256" key="2">
    <source>
        <dbReference type="SAM" id="MobiDB-lite"/>
    </source>
</evidence>
<accession>A0A5B9QNT6</accession>
<dbReference type="KEGG" id="rul:UC8_27840"/>